<gene>
    <name evidence="1" type="ORF">LARSCL_LOCUS276</name>
</gene>
<comment type="caution">
    <text evidence="1">The sequence shown here is derived from an EMBL/GenBank/DDBJ whole genome shotgun (WGS) entry which is preliminary data.</text>
</comment>
<dbReference type="EMBL" id="CAXIEN010000002">
    <property type="protein sequence ID" value="CAL1261218.1"/>
    <property type="molecule type" value="Genomic_DNA"/>
</dbReference>
<evidence type="ECO:0000313" key="1">
    <source>
        <dbReference type="EMBL" id="CAL1261218.1"/>
    </source>
</evidence>
<organism evidence="1 2">
    <name type="scientific">Larinioides sclopetarius</name>
    <dbReference type="NCBI Taxonomy" id="280406"/>
    <lineage>
        <taxon>Eukaryota</taxon>
        <taxon>Metazoa</taxon>
        <taxon>Ecdysozoa</taxon>
        <taxon>Arthropoda</taxon>
        <taxon>Chelicerata</taxon>
        <taxon>Arachnida</taxon>
        <taxon>Araneae</taxon>
        <taxon>Araneomorphae</taxon>
        <taxon>Entelegynae</taxon>
        <taxon>Araneoidea</taxon>
        <taxon>Araneidae</taxon>
        <taxon>Larinioides</taxon>
    </lineage>
</organism>
<dbReference type="AlphaFoldDB" id="A0AAV1YQZ2"/>
<reference evidence="1 2" key="1">
    <citation type="submission" date="2024-04" db="EMBL/GenBank/DDBJ databases">
        <authorList>
            <person name="Rising A."/>
            <person name="Reimegard J."/>
            <person name="Sonavane S."/>
            <person name="Akerstrom W."/>
            <person name="Nylinder S."/>
            <person name="Hedman E."/>
            <person name="Kallberg Y."/>
        </authorList>
    </citation>
    <scope>NUCLEOTIDE SEQUENCE [LARGE SCALE GENOMIC DNA]</scope>
</reference>
<feature type="non-terminal residue" evidence="1">
    <location>
        <position position="213"/>
    </location>
</feature>
<dbReference type="Proteomes" id="UP001497382">
    <property type="component" value="Unassembled WGS sequence"/>
</dbReference>
<keyword evidence="2" id="KW-1185">Reference proteome</keyword>
<sequence length="213" mass="24723">MGKKDRKNPLEANNEDALISVKRMKVSLVSDYAEDQFSINSHIKALQEECLKRKPDCLIEDKMMRTFKYRIAYVSTHSVAETFTCFPPLRQANKLLNEAKRLGISMATLKEFLITRKSDIMELILKRKPINKRLSELLTSQAECVCTEDSELSFQFLALPCLMQEVPLLFVEECTEISVLQPIVVYRCHRNVLMNSYYELYLDRQLITTAEDL</sequence>
<evidence type="ECO:0000313" key="2">
    <source>
        <dbReference type="Proteomes" id="UP001497382"/>
    </source>
</evidence>
<name>A0AAV1YQZ2_9ARAC</name>
<proteinExistence type="predicted"/>
<accession>A0AAV1YQZ2</accession>
<protein>
    <submittedName>
        <fullName evidence="1">Uncharacterized protein</fullName>
    </submittedName>
</protein>